<feature type="transmembrane region" description="Helical" evidence="6">
    <location>
        <begin position="31"/>
        <end position="57"/>
    </location>
</feature>
<dbReference type="PANTHER" id="PTHR12677:SF59">
    <property type="entry name" value="GOLGI APPARATUS MEMBRANE PROTEIN TVP38-RELATED"/>
    <property type="match status" value="1"/>
</dbReference>
<keyword evidence="4 6" id="KW-1133">Transmembrane helix</keyword>
<dbReference type="Proteomes" id="UP001321014">
    <property type="component" value="Unassembled WGS sequence"/>
</dbReference>
<keyword evidence="9" id="KW-1185">Reference proteome</keyword>
<dbReference type="InterPro" id="IPR015414">
    <property type="entry name" value="TMEM64"/>
</dbReference>
<evidence type="ECO:0000256" key="1">
    <source>
        <dbReference type="ARBA" id="ARBA00004651"/>
    </source>
</evidence>
<evidence type="ECO:0000313" key="9">
    <source>
        <dbReference type="Proteomes" id="UP001321014"/>
    </source>
</evidence>
<organism evidence="8 9">
    <name type="scientific">Ruegeria marisflavi</name>
    <dbReference type="NCBI Taxonomy" id="2984152"/>
    <lineage>
        <taxon>Bacteria</taxon>
        <taxon>Pseudomonadati</taxon>
        <taxon>Pseudomonadota</taxon>
        <taxon>Alphaproteobacteria</taxon>
        <taxon>Rhodobacterales</taxon>
        <taxon>Roseobacteraceae</taxon>
        <taxon>Ruegeria</taxon>
    </lineage>
</organism>
<gene>
    <name evidence="8" type="ORF">OEZ49_21010</name>
</gene>
<accession>A0ABT2WWH4</accession>
<dbReference type="InterPro" id="IPR032816">
    <property type="entry name" value="VTT_dom"/>
</dbReference>
<evidence type="ECO:0000256" key="6">
    <source>
        <dbReference type="RuleBase" id="RU366058"/>
    </source>
</evidence>
<name>A0ABT2WWH4_9RHOB</name>
<dbReference type="Pfam" id="PF09335">
    <property type="entry name" value="VTT_dom"/>
    <property type="match status" value="1"/>
</dbReference>
<evidence type="ECO:0000259" key="7">
    <source>
        <dbReference type="Pfam" id="PF09335"/>
    </source>
</evidence>
<dbReference type="RefSeq" id="WP_263390142.1">
    <property type="nucleotide sequence ID" value="NZ_JAOVQN010000032.1"/>
</dbReference>
<feature type="domain" description="VTT" evidence="7">
    <location>
        <begin position="48"/>
        <end position="164"/>
    </location>
</feature>
<feature type="transmembrane region" description="Helical" evidence="6">
    <location>
        <begin position="175"/>
        <end position="194"/>
    </location>
</feature>
<evidence type="ECO:0000256" key="4">
    <source>
        <dbReference type="ARBA" id="ARBA00022989"/>
    </source>
</evidence>
<keyword evidence="5 6" id="KW-0472">Membrane</keyword>
<comment type="caution">
    <text evidence="8">The sequence shown here is derived from an EMBL/GenBank/DDBJ whole genome shotgun (WGS) entry which is preliminary data.</text>
</comment>
<comment type="similarity">
    <text evidence="6">Belongs to the TVP38/TMEM64 family.</text>
</comment>
<feature type="transmembrane region" description="Helical" evidence="6">
    <location>
        <begin position="69"/>
        <end position="89"/>
    </location>
</feature>
<comment type="caution">
    <text evidence="6">Lacks conserved residue(s) required for the propagation of feature annotation.</text>
</comment>
<dbReference type="PANTHER" id="PTHR12677">
    <property type="entry name" value="GOLGI APPARATUS MEMBRANE PROTEIN TVP38-RELATED"/>
    <property type="match status" value="1"/>
</dbReference>
<protein>
    <recommendedName>
        <fullName evidence="6">TVP38/TMEM64 family membrane protein</fullName>
    </recommendedName>
</protein>
<keyword evidence="3 6" id="KW-0812">Transmembrane</keyword>
<evidence type="ECO:0000256" key="2">
    <source>
        <dbReference type="ARBA" id="ARBA00022475"/>
    </source>
</evidence>
<comment type="subcellular location">
    <subcellularLocation>
        <location evidence="1 6">Cell membrane</location>
        <topology evidence="1 6">Multi-pass membrane protein</topology>
    </subcellularLocation>
</comment>
<proteinExistence type="inferred from homology"/>
<evidence type="ECO:0000256" key="3">
    <source>
        <dbReference type="ARBA" id="ARBA00022692"/>
    </source>
</evidence>
<reference evidence="8 9" key="1">
    <citation type="submission" date="2022-10" db="EMBL/GenBank/DDBJ databases">
        <title>Ruegeria sp. nov., isolated from ocean surface water.</title>
        <authorList>
            <person name="He W."/>
            <person name="Wang L."/>
            <person name="Zhang D.-F."/>
        </authorList>
    </citation>
    <scope>NUCLEOTIDE SEQUENCE [LARGE SCALE GENOMIC DNA]</scope>
    <source>
        <strain evidence="8 9">WL0004</strain>
    </source>
</reference>
<evidence type="ECO:0000256" key="5">
    <source>
        <dbReference type="ARBA" id="ARBA00023136"/>
    </source>
</evidence>
<feature type="transmembrane region" description="Helical" evidence="6">
    <location>
        <begin position="144"/>
        <end position="163"/>
    </location>
</feature>
<keyword evidence="2 6" id="KW-1003">Cell membrane</keyword>
<sequence>MLVLAVAVAGGLVGLDQQSVAAMLDRAGVWGPVAIVGLMTVAVVISPLPSAPIAVAAGAAYGHTLGTGLVLAGALMGAVFAFVLARLLGRDFVARWVGPTLDTGLLGSQNFLTWTVFVSRLLPFVSFDLVSYAAGLSALRPWRFVLATLAGIVPASFGLAHLGSALSGPVTSGTLWPVLALGLLTGLPVAWAAWRSGRSFSQSNKMPRRL</sequence>
<dbReference type="EMBL" id="JAOVQN010000032">
    <property type="protein sequence ID" value="MCU9840244.1"/>
    <property type="molecule type" value="Genomic_DNA"/>
</dbReference>
<evidence type="ECO:0000313" key="8">
    <source>
        <dbReference type="EMBL" id="MCU9840244.1"/>
    </source>
</evidence>